<dbReference type="RefSeq" id="WP_118912182.1">
    <property type="nucleotide sequence ID" value="NZ_CBCRVH010000001.1"/>
</dbReference>
<evidence type="ECO:0000256" key="7">
    <source>
        <dbReference type="ARBA" id="ARBA00023014"/>
    </source>
</evidence>
<keyword evidence="5" id="KW-0560">Oxidoreductase</keyword>
<evidence type="ECO:0000256" key="5">
    <source>
        <dbReference type="ARBA" id="ARBA00023002"/>
    </source>
</evidence>
<dbReference type="PROSITE" id="PS51379">
    <property type="entry name" value="4FE4S_FER_2"/>
    <property type="match status" value="1"/>
</dbReference>
<evidence type="ECO:0000313" key="10">
    <source>
        <dbReference type="EMBL" id="RHW47987.1"/>
    </source>
</evidence>
<feature type="domain" description="4Fe-4S ferredoxin-type" evidence="8">
    <location>
        <begin position="612"/>
        <end position="644"/>
    </location>
</feature>
<keyword evidence="4" id="KW-0274">FAD</keyword>
<dbReference type="InterPro" id="IPR006094">
    <property type="entry name" value="Oxid_FAD_bind_N"/>
</dbReference>
<sequence length="970" mass="103195">MPKPAAEVTAHAATIDVETIEHELRHHEVGDVLVDGTNRAAYSSDASLYRVLPRAIVRPRNTDDVLETLAVARMLGVPITPRGAGTSCAGNAVGPGIVLDFSKHMNKVLDVDVAAGRAVVEAGVVHQSLQKAVVPHGVRFGPDPSSHTRCTIGGMIGNNACGSRALAYGKTSDNLLGLEMATAGGELLRLEHGVSRDALRGAHPDLERLDALVAGNLATIRQEFGRFDRQVSGYAMETLLPERGFDVTRFMAGTEGTLGVLTEATVRLVTDSTHRVLVALGYEDMASAGDAAPLVRAFDPIACEGMDRRLVDVLIARRGAQAVPALPKGSGWLLVEIAGDDHAEVMARAEACLVGCNALDGRVVTDVAESTALWKVREDGAGLAGRSPKDLPAWPGWEDAAVPPEKLGAYLRDFDELMAGYNLSGLPYGHFGDGCLHIRIDFPLGAPGGTDVLHEFLGESAKLVARYGGSMSGEHGDGRARSEYLASMYSPEALGLFAGVKEIFDPTNLLNPGVLVDPSPAAADVRMTHVAPLTRNLALAYAHDGGDFAKAVHRCTGVGKCRASTLGTTNVMCPSYAATGDEKDSTRGRARLLQEMVNGGLDGGFVRDGWKSKEVHDALDLCLSCKGCTSDCPTGIDMPALKSEVLHQTYKGRVRPRSHYALGQLPRWVRLGRRATGLFNLALATTQKVPVLKKVAGVDPRRSVPAMARESFRDWCRTHDVGFFEDADRAGTVSENAVVIMVDTFTDHFSPDVGHAAVRVLRRAGWEPYIVERAGCCGLTWISTGQLDGAKKQLRGLVGDLAPVARRHVPVIGLEPSCTAVLRGDSAELLPGDEDAALVARSTSTLAEFLAGDDAWTAPDLSGTDVVAQPHCHHHGVMGWSPDAKLLKDAGANLQQLGGCCGLAGNFGVEQGHYEVSVKVAEQQLLPAMDARPDADVLADGFSCRTQIADLTERRGIHLAQLLDRAQSEQ</sequence>
<dbReference type="GO" id="GO:0051536">
    <property type="term" value="F:iron-sulfur cluster binding"/>
    <property type="evidence" value="ECO:0007669"/>
    <property type="project" value="UniProtKB-KW"/>
</dbReference>
<gene>
    <name evidence="10" type="ORF">D1832_00645</name>
</gene>
<dbReference type="Gene3D" id="3.30.70.2740">
    <property type="match status" value="1"/>
</dbReference>
<dbReference type="AlphaFoldDB" id="A0A417ZBH0"/>
<dbReference type="InterPro" id="IPR016171">
    <property type="entry name" value="Vanillyl_alc_oxidase_C-sub2"/>
</dbReference>
<evidence type="ECO:0000256" key="1">
    <source>
        <dbReference type="ARBA" id="ARBA00001974"/>
    </source>
</evidence>
<organism evidence="10 11">
    <name type="scientific">Dermacoccus abyssi</name>
    <dbReference type="NCBI Taxonomy" id="322596"/>
    <lineage>
        <taxon>Bacteria</taxon>
        <taxon>Bacillati</taxon>
        <taxon>Actinomycetota</taxon>
        <taxon>Actinomycetes</taxon>
        <taxon>Micrococcales</taxon>
        <taxon>Dermacoccaceae</taxon>
        <taxon>Dermacoccus</taxon>
    </lineage>
</organism>
<feature type="domain" description="FAD-binding PCMH-type" evidence="9">
    <location>
        <begin position="49"/>
        <end position="271"/>
    </location>
</feature>
<dbReference type="InterPro" id="IPR004017">
    <property type="entry name" value="Cys_rich_dom"/>
</dbReference>
<dbReference type="GO" id="GO:0071949">
    <property type="term" value="F:FAD binding"/>
    <property type="evidence" value="ECO:0007669"/>
    <property type="project" value="InterPro"/>
</dbReference>
<reference evidence="10 11" key="1">
    <citation type="submission" date="2018-08" db="EMBL/GenBank/DDBJ databases">
        <title>Whole genome sequence analysis of Dermacoccus abyssi bacteria isolated from Deep Mariana trench Micromonospora spp reveals genes involved in the environmental adaptation and production of secondary metabolites.</title>
        <authorList>
            <person name="Abdel-Mageed W.M."/>
            <person name="Lehri B."/>
            <person name="Nouioui I."/>
            <person name="Goodfellow I."/>
            <person name="Jaspars M."/>
            <person name="Karlyshev A."/>
        </authorList>
    </citation>
    <scope>NUCLEOTIDE SEQUENCE [LARGE SCALE GENOMIC DNA]</scope>
    <source>
        <strain evidence="10 11">MT1.1</strain>
    </source>
</reference>
<dbReference type="InterPro" id="IPR017896">
    <property type="entry name" value="4Fe4S_Fe-S-bd"/>
</dbReference>
<comment type="cofactor">
    <cofactor evidence="1">
        <name>FAD</name>
        <dbReference type="ChEBI" id="CHEBI:57692"/>
    </cofactor>
</comment>
<evidence type="ECO:0000259" key="8">
    <source>
        <dbReference type="PROSITE" id="PS51379"/>
    </source>
</evidence>
<dbReference type="GO" id="GO:1903457">
    <property type="term" value="P:lactate catabolic process"/>
    <property type="evidence" value="ECO:0007669"/>
    <property type="project" value="TreeGrafter"/>
</dbReference>
<accession>A0A417ZBH0</accession>
<dbReference type="Pfam" id="PF13183">
    <property type="entry name" value="Fer4_8"/>
    <property type="match status" value="1"/>
</dbReference>
<keyword evidence="7" id="KW-0411">Iron-sulfur</keyword>
<dbReference type="InterPro" id="IPR016169">
    <property type="entry name" value="FAD-bd_PCMH_sub2"/>
</dbReference>
<evidence type="ECO:0000256" key="4">
    <source>
        <dbReference type="ARBA" id="ARBA00022827"/>
    </source>
</evidence>
<dbReference type="GO" id="GO:0004458">
    <property type="term" value="F:D-lactate dehydrogenase (cytochrome) activity"/>
    <property type="evidence" value="ECO:0007669"/>
    <property type="project" value="TreeGrafter"/>
</dbReference>
<keyword evidence="2" id="KW-0285">Flavoprotein</keyword>
<proteinExistence type="predicted"/>
<dbReference type="GO" id="GO:0008720">
    <property type="term" value="F:D-lactate dehydrogenase (NAD+) activity"/>
    <property type="evidence" value="ECO:0007669"/>
    <property type="project" value="TreeGrafter"/>
</dbReference>
<keyword evidence="6" id="KW-0408">Iron</keyword>
<name>A0A417ZBH0_9MICO</name>
<dbReference type="InterPro" id="IPR016164">
    <property type="entry name" value="FAD-linked_Oxase-like_C"/>
</dbReference>
<evidence type="ECO:0000313" key="11">
    <source>
        <dbReference type="Proteomes" id="UP000285376"/>
    </source>
</evidence>
<dbReference type="EMBL" id="QWLM01000001">
    <property type="protein sequence ID" value="RHW47987.1"/>
    <property type="molecule type" value="Genomic_DNA"/>
</dbReference>
<dbReference type="SUPFAM" id="SSF55103">
    <property type="entry name" value="FAD-linked oxidases, C-terminal domain"/>
    <property type="match status" value="1"/>
</dbReference>
<evidence type="ECO:0000256" key="3">
    <source>
        <dbReference type="ARBA" id="ARBA00022723"/>
    </source>
</evidence>
<dbReference type="Pfam" id="PF02913">
    <property type="entry name" value="FAD-oxidase_C"/>
    <property type="match status" value="1"/>
</dbReference>
<dbReference type="Pfam" id="PF01565">
    <property type="entry name" value="FAD_binding_4"/>
    <property type="match status" value="1"/>
</dbReference>
<dbReference type="Pfam" id="PF02754">
    <property type="entry name" value="CCG"/>
    <property type="match status" value="1"/>
</dbReference>
<dbReference type="InterPro" id="IPR036318">
    <property type="entry name" value="FAD-bd_PCMH-like_sf"/>
</dbReference>
<keyword evidence="3" id="KW-0479">Metal-binding</keyword>
<dbReference type="InterPro" id="IPR017900">
    <property type="entry name" value="4Fe4S_Fe_S_CS"/>
</dbReference>
<dbReference type="PROSITE" id="PS51387">
    <property type="entry name" value="FAD_PCMH"/>
    <property type="match status" value="1"/>
</dbReference>
<protein>
    <submittedName>
        <fullName evidence="10">FAD-binding oxidoreductase</fullName>
    </submittedName>
</protein>
<dbReference type="SUPFAM" id="SSF46548">
    <property type="entry name" value="alpha-helical ferredoxin"/>
    <property type="match status" value="1"/>
</dbReference>
<dbReference type="InterPro" id="IPR016166">
    <property type="entry name" value="FAD-bd_PCMH"/>
</dbReference>
<comment type="caution">
    <text evidence="10">The sequence shown here is derived from an EMBL/GenBank/DDBJ whole genome shotgun (WGS) entry which is preliminary data.</text>
</comment>
<dbReference type="GO" id="GO:0046872">
    <property type="term" value="F:metal ion binding"/>
    <property type="evidence" value="ECO:0007669"/>
    <property type="project" value="UniProtKB-KW"/>
</dbReference>
<dbReference type="InterPro" id="IPR004113">
    <property type="entry name" value="FAD-bd_oxidored_4_C"/>
</dbReference>
<dbReference type="SUPFAM" id="SSF56176">
    <property type="entry name" value="FAD-binding/transporter-associated domain-like"/>
    <property type="match status" value="1"/>
</dbReference>
<dbReference type="PANTHER" id="PTHR11748:SF119">
    <property type="entry name" value="D-2-HYDROXYGLUTARATE DEHYDROGENASE"/>
    <property type="match status" value="1"/>
</dbReference>
<evidence type="ECO:0000259" key="9">
    <source>
        <dbReference type="PROSITE" id="PS51387"/>
    </source>
</evidence>
<dbReference type="Gene3D" id="3.30.465.10">
    <property type="match status" value="1"/>
</dbReference>
<evidence type="ECO:0000256" key="2">
    <source>
        <dbReference type="ARBA" id="ARBA00022630"/>
    </source>
</evidence>
<dbReference type="PANTHER" id="PTHR11748">
    <property type="entry name" value="D-LACTATE DEHYDROGENASE"/>
    <property type="match status" value="1"/>
</dbReference>
<dbReference type="Proteomes" id="UP000285376">
    <property type="component" value="Unassembled WGS sequence"/>
</dbReference>
<evidence type="ECO:0000256" key="6">
    <source>
        <dbReference type="ARBA" id="ARBA00023004"/>
    </source>
</evidence>
<dbReference type="Gene3D" id="1.10.45.10">
    <property type="entry name" value="Vanillyl-alcohol Oxidase, Chain A, domain 4"/>
    <property type="match status" value="1"/>
</dbReference>
<dbReference type="PROSITE" id="PS00198">
    <property type="entry name" value="4FE4S_FER_1"/>
    <property type="match status" value="1"/>
</dbReference>